<feature type="region of interest" description="Disordered" evidence="1">
    <location>
        <begin position="524"/>
        <end position="547"/>
    </location>
</feature>
<feature type="region of interest" description="Disordered" evidence="1">
    <location>
        <begin position="1069"/>
        <end position="1092"/>
    </location>
</feature>
<reference evidence="3 4" key="1">
    <citation type="submission" date="2025-04" db="UniProtKB">
        <authorList>
            <consortium name="RefSeq"/>
        </authorList>
    </citation>
    <scope>IDENTIFICATION</scope>
    <source>
        <tissue evidence="3 4">Young leaves</tissue>
    </source>
</reference>
<gene>
    <name evidence="3 4 5" type="primary">LOC111490466</name>
</gene>
<dbReference type="GO" id="GO:0016973">
    <property type="term" value="P:poly(A)+ mRNA export from nucleus"/>
    <property type="evidence" value="ECO:0007669"/>
    <property type="project" value="TreeGrafter"/>
</dbReference>
<dbReference type="Proteomes" id="UP000504608">
    <property type="component" value="Unplaced"/>
</dbReference>
<dbReference type="RefSeq" id="XP_022995962.1">
    <property type="nucleotide sequence ID" value="XM_023140194.1"/>
</dbReference>
<feature type="compositionally biased region" description="Basic and acidic residues" evidence="1">
    <location>
        <begin position="460"/>
        <end position="471"/>
    </location>
</feature>
<sequence length="1092" mass="118046">MATAREQKSGEEEGLRTAGKFADKKFFRKPPKKPYDRPPTTLRTSGNNSWILKLVDPAQRLISSGSQMLFSSVFRNFPHRLPSCISSPESIQSRRDDKKADVTDPFEVQVAAANVGDNQNRADRFVMVELEKAMKQKTFTRSEIDHLTALMHSKNVDLPDVNEEKRVKFISSIPESNRNEFKKISNSEVRMRRQSFPTPFLSSSVLDEDISSPAEIARAYMVSRQPKLCPSMPSLRAQGLGENSAGPTSTSFSSKSIDMLLVPSSTSQGLKRRSSFFDNHIGPNVPLRRIRQKPNIHLSKGLSLPVSTRPISGPVDRLSFDASQSSKFGKVHNFPSSIWNSQLSLKPKKNSARKFIMNVESDDIRGAGSSSIYTPSRSYKMASKILEQLDKLTPPKEKVKRLPVGEISPPKLSPFTVDGHLKIVKDVDLPRDEELVHDNKQSISLHGVPYHDNQENTSQNKEKLENMKPSDPHHRCALLKDSGSIGSSKDSMIDLGVPAPAVVKSTIQPPKNKLAFLMWPDKDRVDHDESSPDRVAPATAEDREGDISLAVRQTTASESLAPSKPQTASEVIVGSPLNRSSDLKTSEGSVHDDMDTSFTFQIAPSQPETIDSAPTNSFGNNDLPENKRIDSPVFSFGNNVSPRKQPNASSTAFDFGNKDASRTELCAASENGNGASFPYTQWNPASSCSDVQGSVYLNAVASSNHKLDCSWGTCNDAFSSSASISAGLAVSFCPTARYQSLNNGLSISCPSQYSSCSPLTPSMGQSSSRYIFLSAKCASNDANITTNDKHPSTTNVITSSAPSAMGLGTHEDKIKQDASLHIANNTYFSSISTPANSHYNMFSFNPGATPSFVNNHQLRTPTVSSAPELSAQGVSAGKEFTANAEQTSIIMGSFMSHASSVMAGKASISSGISFGCSSPASELFHSGSRPSEFPITGFTCAQATSTHFSTPRTHLGFESFTGASFSSICSTTSAAAMAGSSSKTVSSNSHHTVAFRVSTGNKDCEDQGTYKDNVPLFSQKPVPPPSSGFSFSQATPESNPFLVGKQQTLAEPQNSSPYIAHSSSLEARGSFPLSAGGGNKANRRLVKVKRKK</sequence>
<evidence type="ECO:0000313" key="5">
    <source>
        <dbReference type="RefSeq" id="XP_022996722.1"/>
    </source>
</evidence>
<feature type="region of interest" description="Disordered" evidence="1">
    <location>
        <begin position="1006"/>
        <end position="1039"/>
    </location>
</feature>
<dbReference type="GO" id="GO:0071763">
    <property type="term" value="P:nuclear membrane organization"/>
    <property type="evidence" value="ECO:0007669"/>
    <property type="project" value="TreeGrafter"/>
</dbReference>
<protein>
    <submittedName>
        <fullName evidence="3 4">Nuclear pore complex protein NUP1-like isoform X1</fullName>
    </submittedName>
</protein>
<evidence type="ECO:0000313" key="3">
    <source>
        <dbReference type="RefSeq" id="XP_022995174.1"/>
    </source>
</evidence>
<keyword evidence="2" id="KW-1185">Reference proteome</keyword>
<dbReference type="PANTHER" id="PTHR33416:SF20">
    <property type="entry name" value="NUCLEAR PORE COMPLEX PROTEIN NUP1"/>
    <property type="match status" value="1"/>
</dbReference>
<proteinExistence type="predicted"/>
<accession>A0A6J1K2T4</accession>
<name>A0A6J1K2T4_CUCMA</name>
<dbReference type="KEGG" id="cmax:111490466"/>
<dbReference type="RefSeq" id="XP_022995174.1">
    <property type="nucleotide sequence ID" value="XM_023139406.1"/>
</dbReference>
<evidence type="ECO:0000313" key="2">
    <source>
        <dbReference type="Proteomes" id="UP000504608"/>
    </source>
</evidence>
<dbReference type="PANTHER" id="PTHR33416">
    <property type="entry name" value="NUCLEAR PORE COMPLEX PROTEIN NUP1"/>
    <property type="match status" value="1"/>
</dbReference>
<feature type="compositionally biased region" description="Basic and acidic residues" evidence="1">
    <location>
        <begin position="1"/>
        <end position="25"/>
    </location>
</feature>
<dbReference type="RefSeq" id="XP_022996722.1">
    <property type="nucleotide sequence ID" value="XM_023140954.1"/>
</dbReference>
<feature type="region of interest" description="Disordered" evidence="1">
    <location>
        <begin position="1"/>
        <end position="43"/>
    </location>
</feature>
<dbReference type="GO" id="GO:0005635">
    <property type="term" value="C:nuclear envelope"/>
    <property type="evidence" value="ECO:0007669"/>
    <property type="project" value="TreeGrafter"/>
</dbReference>
<evidence type="ECO:0000256" key="1">
    <source>
        <dbReference type="SAM" id="MobiDB-lite"/>
    </source>
</evidence>
<dbReference type="GeneID" id="111490466"/>
<organism evidence="2 5">
    <name type="scientific">Cucurbita maxima</name>
    <name type="common">Pumpkin</name>
    <name type="synonym">Winter squash</name>
    <dbReference type="NCBI Taxonomy" id="3661"/>
    <lineage>
        <taxon>Eukaryota</taxon>
        <taxon>Viridiplantae</taxon>
        <taxon>Streptophyta</taxon>
        <taxon>Embryophyta</taxon>
        <taxon>Tracheophyta</taxon>
        <taxon>Spermatophyta</taxon>
        <taxon>Magnoliopsida</taxon>
        <taxon>eudicotyledons</taxon>
        <taxon>Gunneridae</taxon>
        <taxon>Pentapetalae</taxon>
        <taxon>rosids</taxon>
        <taxon>fabids</taxon>
        <taxon>Cucurbitales</taxon>
        <taxon>Cucurbitaceae</taxon>
        <taxon>Cucurbiteae</taxon>
        <taxon>Cucurbita</taxon>
    </lineage>
</organism>
<feature type="compositionally biased region" description="Basic residues" evidence="1">
    <location>
        <begin position="1081"/>
        <end position="1092"/>
    </location>
</feature>
<feature type="region of interest" description="Disordered" evidence="1">
    <location>
        <begin position="445"/>
        <end position="471"/>
    </location>
</feature>
<dbReference type="AlphaFoldDB" id="A0A6J1K2T4"/>
<evidence type="ECO:0000313" key="4">
    <source>
        <dbReference type="RefSeq" id="XP_022995962.1"/>
    </source>
</evidence>
<dbReference type="OrthoDB" id="1675319at2759"/>